<dbReference type="OrthoDB" id="6780543at2759"/>
<dbReference type="Gene3D" id="1.10.246.90">
    <property type="entry name" value="Nop domain"/>
    <property type="match status" value="1"/>
</dbReference>
<proteinExistence type="predicted"/>
<evidence type="ECO:0000259" key="1">
    <source>
        <dbReference type="PROSITE" id="PS51358"/>
    </source>
</evidence>
<feature type="domain" description="Nop" evidence="1">
    <location>
        <begin position="209"/>
        <end position="325"/>
    </location>
</feature>
<dbReference type="PANTHER" id="PTHR10894">
    <property type="entry name" value="NUCLEOLAR PROTEIN 5 NUCLEOLAR PROTEIN NOP5 NOP58"/>
    <property type="match status" value="1"/>
</dbReference>
<dbReference type="GO" id="GO:0030515">
    <property type="term" value="F:snoRNA binding"/>
    <property type="evidence" value="ECO:0007669"/>
    <property type="project" value="InterPro"/>
</dbReference>
<dbReference type="EMBL" id="LWDP01000029">
    <property type="protein sequence ID" value="ORD94204.1"/>
    <property type="molecule type" value="Genomic_DNA"/>
</dbReference>
<dbReference type="PROSITE" id="PS51358">
    <property type="entry name" value="NOP"/>
    <property type="match status" value="1"/>
</dbReference>
<reference evidence="2 3" key="1">
    <citation type="journal article" date="2017" name="Environ. Microbiol.">
        <title>Decay of the glycolytic pathway and adaptation to intranuclear parasitism within Enterocytozoonidae microsporidia.</title>
        <authorList>
            <person name="Wiredu Boakye D."/>
            <person name="Jaroenlak P."/>
            <person name="Prachumwat A."/>
            <person name="Williams T.A."/>
            <person name="Bateman K.S."/>
            <person name="Itsathitphaisarn O."/>
            <person name="Sritunyalucksana K."/>
            <person name="Paszkiewicz K.H."/>
            <person name="Moore K.A."/>
            <person name="Stentiford G.D."/>
            <person name="Williams B.A."/>
        </authorList>
    </citation>
    <scope>NUCLEOTIDE SEQUENCE [LARGE SCALE GENOMIC DNA]</scope>
    <source>
        <strain evidence="2 3">GB1</strain>
    </source>
</reference>
<dbReference type="InterPro" id="IPR045056">
    <property type="entry name" value="Nop56/Nop58"/>
</dbReference>
<dbReference type="Pfam" id="PF01798">
    <property type="entry name" value="Nop"/>
    <property type="match status" value="1"/>
</dbReference>
<organism evidence="2 3">
    <name type="scientific">Enterospora canceri</name>
    <dbReference type="NCBI Taxonomy" id="1081671"/>
    <lineage>
        <taxon>Eukaryota</taxon>
        <taxon>Fungi</taxon>
        <taxon>Fungi incertae sedis</taxon>
        <taxon>Microsporidia</taxon>
        <taxon>Enterocytozoonidae</taxon>
        <taxon>Enterospora</taxon>
    </lineage>
</organism>
<evidence type="ECO:0000313" key="2">
    <source>
        <dbReference type="EMBL" id="ORD94204.1"/>
    </source>
</evidence>
<comment type="caution">
    <text evidence="2">The sequence shown here is derived from an EMBL/GenBank/DDBJ whole genome shotgun (WGS) entry which is preliminary data.</text>
</comment>
<dbReference type="InterPro" id="IPR002687">
    <property type="entry name" value="Nop_dom"/>
</dbReference>
<accession>A0A1Y1S6W5</accession>
<name>A0A1Y1S6W5_9MICR</name>
<dbReference type="SUPFAM" id="SSF89124">
    <property type="entry name" value="Nop domain"/>
    <property type="match status" value="1"/>
</dbReference>
<gene>
    <name evidence="2" type="primary">NOP56</name>
    <name evidence="2" type="ORF">ECANGB1_1030</name>
</gene>
<dbReference type="VEuPathDB" id="MicrosporidiaDB:ECANGB1_1030"/>
<dbReference type="GO" id="GO:0032040">
    <property type="term" value="C:small-subunit processome"/>
    <property type="evidence" value="ECO:0007669"/>
    <property type="project" value="InterPro"/>
</dbReference>
<sequence>MAKDHFLLFEHVEGLELFRLKQIEDLQEKSFSNYMQLMEAVDHVSTFETSLQSDLNSEIRKMLILNDVKILHCDRSLKTICKEMNIEQRDSMSLTRGIKTNINQIRKKNQNNQVLLAHAHKFSRNKVGEQRDDSYVVHVGYEMDQVEKELLQIENMLKNKLNLRSINEDDSSATKLDSKEILLLKKLLDEKMELFTKLKLHLASKMKVIAPNTREIIGDRILYRMLHKTGGLHNMAMYPASTIQLLGAEKSLFISLKMKKNTPKHGMIFELLKENKQVFSNGKISRDIANKVAIAAKIDNYDPSTNRYGIELRKSVDKKMVGEKETETTEQILERVSKELSN</sequence>
<dbReference type="AlphaFoldDB" id="A0A1Y1S6W5"/>
<dbReference type="GO" id="GO:0031428">
    <property type="term" value="C:box C/D methylation guide snoRNP complex"/>
    <property type="evidence" value="ECO:0007669"/>
    <property type="project" value="InterPro"/>
</dbReference>
<protein>
    <submittedName>
        <fullName evidence="2">NOP56</fullName>
    </submittedName>
</protein>
<dbReference type="InterPro" id="IPR042239">
    <property type="entry name" value="Nop_C"/>
</dbReference>
<keyword evidence="3" id="KW-1185">Reference proteome</keyword>
<dbReference type="PANTHER" id="PTHR10894:SF0">
    <property type="entry name" value="NUCLEOLAR PROTEIN 56"/>
    <property type="match status" value="1"/>
</dbReference>
<evidence type="ECO:0000313" key="3">
    <source>
        <dbReference type="Proteomes" id="UP000192639"/>
    </source>
</evidence>
<dbReference type="Proteomes" id="UP000192639">
    <property type="component" value="Unassembled WGS sequence"/>
</dbReference>
<dbReference type="InterPro" id="IPR036070">
    <property type="entry name" value="Nop_dom_sf"/>
</dbReference>